<feature type="domain" description="ShKT" evidence="3">
    <location>
        <begin position="377"/>
        <end position="414"/>
    </location>
</feature>
<keyword evidence="2" id="KW-0732">Signal</keyword>
<evidence type="ECO:0000313" key="4">
    <source>
        <dbReference type="Proteomes" id="UP000887577"/>
    </source>
</evidence>
<feature type="domain" description="ShKT" evidence="3">
    <location>
        <begin position="333"/>
        <end position="367"/>
    </location>
</feature>
<dbReference type="PANTHER" id="PTHR21724">
    <property type="entry name" value="SHKT DOMAIN-CONTAINING PROTEIN"/>
    <property type="match status" value="1"/>
</dbReference>
<dbReference type="AlphaFoldDB" id="A0A914YL62"/>
<evidence type="ECO:0000256" key="2">
    <source>
        <dbReference type="SAM" id="SignalP"/>
    </source>
</evidence>
<dbReference type="Proteomes" id="UP000887577">
    <property type="component" value="Unplaced"/>
</dbReference>
<evidence type="ECO:0000313" key="5">
    <source>
        <dbReference type="WBParaSite" id="PSU_v2.g20090.t1"/>
    </source>
</evidence>
<comment type="caution">
    <text evidence="1">Lacks conserved residue(s) required for the propagation of feature annotation.</text>
</comment>
<accession>A0A914YL62</accession>
<reference evidence="5" key="1">
    <citation type="submission" date="2022-11" db="UniProtKB">
        <authorList>
            <consortium name="WormBaseParasite"/>
        </authorList>
    </citation>
    <scope>IDENTIFICATION</scope>
</reference>
<feature type="disulfide bond" evidence="1">
    <location>
        <begin position="333"/>
        <end position="367"/>
    </location>
</feature>
<sequence>MISKSICIFAAILPLAIYGSSLSVDENLISGEIDNDKLVRNRVAVGDKELSSAEALEFLSNLAKNASENKGPTKEGSLPILPPGGGGGMGGGEFGPVIPNTNGNNNGPINPFIPKEENKGPINPAEGTGDLPAKIKTEIENPNPSGRMRCQDDRTKLFISTAQACTDTRGTDLCKSLFAAPDLLTGRRDPKCDELGYEDIAKSCRKQCAICCEDMNFACEDDDSGLIDCQKNLNKCHVSKWFDVLSKYCAGTCGLCTKTSCRDTNADCRTMKGVCTNPEQKAIMQKQCARTCGFCIPGVTSNPIVTEIPAPPPSAVKPPPPSGGSGVGTNANCVDVGKNCSERANLCGHPLYMEYMKKLCPKTCNTCGAHIPLATACADTHPKCREWVDTGFCANQYYTREYKKKNCAKSCKLC</sequence>
<dbReference type="Gene3D" id="1.10.10.1940">
    <property type="match status" value="4"/>
</dbReference>
<organism evidence="4 5">
    <name type="scientific">Panagrolaimus superbus</name>
    <dbReference type="NCBI Taxonomy" id="310955"/>
    <lineage>
        <taxon>Eukaryota</taxon>
        <taxon>Metazoa</taxon>
        <taxon>Ecdysozoa</taxon>
        <taxon>Nematoda</taxon>
        <taxon>Chromadorea</taxon>
        <taxon>Rhabditida</taxon>
        <taxon>Tylenchina</taxon>
        <taxon>Panagrolaimomorpha</taxon>
        <taxon>Panagrolaimoidea</taxon>
        <taxon>Panagrolaimidae</taxon>
        <taxon>Panagrolaimus</taxon>
    </lineage>
</organism>
<dbReference type="WBParaSite" id="PSU_v2.g20090.t1">
    <property type="protein sequence ID" value="PSU_v2.g20090.t1"/>
    <property type="gene ID" value="PSU_v2.g20090"/>
</dbReference>
<proteinExistence type="predicted"/>
<feature type="disulfide bond" evidence="1">
    <location>
        <begin position="261"/>
        <end position="295"/>
    </location>
</feature>
<feature type="domain" description="ShKT" evidence="3">
    <location>
        <begin position="261"/>
        <end position="295"/>
    </location>
</feature>
<dbReference type="InterPro" id="IPR003582">
    <property type="entry name" value="ShKT_dom"/>
</dbReference>
<dbReference type="PROSITE" id="PS51670">
    <property type="entry name" value="SHKT"/>
    <property type="match status" value="3"/>
</dbReference>
<feature type="signal peptide" evidence="2">
    <location>
        <begin position="1"/>
        <end position="23"/>
    </location>
</feature>
<evidence type="ECO:0000256" key="1">
    <source>
        <dbReference type="PROSITE-ProRule" id="PRU01005"/>
    </source>
</evidence>
<keyword evidence="4" id="KW-1185">Reference proteome</keyword>
<name>A0A914YL62_9BILA</name>
<dbReference type="Pfam" id="PF01549">
    <property type="entry name" value="ShK"/>
    <property type="match status" value="4"/>
</dbReference>
<dbReference type="SMART" id="SM00254">
    <property type="entry name" value="ShKT"/>
    <property type="match status" value="5"/>
</dbReference>
<evidence type="ECO:0000259" key="3">
    <source>
        <dbReference type="PROSITE" id="PS51670"/>
    </source>
</evidence>
<dbReference type="PANTHER" id="PTHR21724:SF109">
    <property type="entry name" value="SHKT DOMAIN-CONTAINING PROTEIN"/>
    <property type="match status" value="1"/>
</dbReference>
<feature type="chain" id="PRO_5038054165" evidence="2">
    <location>
        <begin position="24"/>
        <end position="414"/>
    </location>
</feature>
<keyword evidence="1" id="KW-1015">Disulfide bond</keyword>
<protein>
    <submittedName>
        <fullName evidence="5">ShKT domain-containing protein</fullName>
    </submittedName>
</protein>